<proteinExistence type="predicted"/>
<name>A0A2S7XRW8_9GAMM</name>
<accession>A0A2S7XRW8</accession>
<keyword evidence="3" id="KW-1185">Reference proteome</keyword>
<reference evidence="2 3" key="1">
    <citation type="submission" date="2018-01" db="EMBL/GenBank/DDBJ databases">
        <title>The complete genome sequence of Chromatium okenii LaCa, a purple sulfur bacterium with a turbulent life.</title>
        <authorList>
            <person name="Luedin S.M."/>
            <person name="Liechti N."/>
            <person name="Storelli N."/>
            <person name="Danza F."/>
            <person name="Wittwer M."/>
            <person name="Pothier J.F."/>
            <person name="Tonolla M.A."/>
        </authorList>
    </citation>
    <scope>NUCLEOTIDE SEQUENCE [LARGE SCALE GENOMIC DNA]</scope>
    <source>
        <strain evidence="2 3">LaCa</strain>
    </source>
</reference>
<sequence length="67" mass="7164">MVDQSQPVDKSPQPAGFIKSPNPPFSKGGFQLLLLSKGFLLLPTLKKTPLHLPPLKKGGRGGFLLLA</sequence>
<evidence type="ECO:0000313" key="2">
    <source>
        <dbReference type="EMBL" id="PQJ96172.1"/>
    </source>
</evidence>
<comment type="caution">
    <text evidence="2">The sequence shown here is derived from an EMBL/GenBank/DDBJ whole genome shotgun (WGS) entry which is preliminary data.</text>
</comment>
<evidence type="ECO:0000313" key="3">
    <source>
        <dbReference type="Proteomes" id="UP000239936"/>
    </source>
</evidence>
<evidence type="ECO:0000256" key="1">
    <source>
        <dbReference type="SAM" id="MobiDB-lite"/>
    </source>
</evidence>
<protein>
    <submittedName>
        <fullName evidence="2">Uncharacterized protein</fullName>
    </submittedName>
</protein>
<dbReference type="EMBL" id="PPGH01000035">
    <property type="protein sequence ID" value="PQJ96172.1"/>
    <property type="molecule type" value="Genomic_DNA"/>
</dbReference>
<dbReference type="AlphaFoldDB" id="A0A2S7XRW8"/>
<organism evidence="2 3">
    <name type="scientific">Chromatium okenii</name>
    <dbReference type="NCBI Taxonomy" id="61644"/>
    <lineage>
        <taxon>Bacteria</taxon>
        <taxon>Pseudomonadati</taxon>
        <taxon>Pseudomonadota</taxon>
        <taxon>Gammaproteobacteria</taxon>
        <taxon>Chromatiales</taxon>
        <taxon>Chromatiaceae</taxon>
        <taxon>Chromatium</taxon>
    </lineage>
</organism>
<feature type="region of interest" description="Disordered" evidence="1">
    <location>
        <begin position="1"/>
        <end position="23"/>
    </location>
</feature>
<dbReference type="Proteomes" id="UP000239936">
    <property type="component" value="Unassembled WGS sequence"/>
</dbReference>
<gene>
    <name evidence="2" type="ORF">CXB77_10245</name>
</gene>